<evidence type="ECO:0000256" key="5">
    <source>
        <dbReference type="ARBA" id="ARBA00022991"/>
    </source>
</evidence>
<dbReference type="GO" id="GO:0005634">
    <property type="term" value="C:nucleus"/>
    <property type="evidence" value="ECO:0007669"/>
    <property type="project" value="TreeGrafter"/>
</dbReference>
<feature type="site" description="Electron transfer via tryptophanyl radical" evidence="7">
    <location>
        <position position="552"/>
    </location>
</feature>
<feature type="binding site" evidence="6">
    <location>
        <begin position="444"/>
        <end position="451"/>
    </location>
    <ligand>
        <name>FAD</name>
        <dbReference type="ChEBI" id="CHEBI:57692"/>
    </ligand>
</feature>
<keyword evidence="3 6" id="KW-0285">Flavoprotein</keyword>
<comment type="cofactor">
    <cofactor evidence="1">
        <name>(6R)-5,10-methylene-5,6,7,8-tetrahydrofolate</name>
        <dbReference type="ChEBI" id="CHEBI:15636"/>
    </cofactor>
</comment>
<keyword evidence="5" id="KW-0157">Chromophore</keyword>
<dbReference type="SUPFAM" id="SSF48173">
    <property type="entry name" value="Cryptochrome/photolyase FAD-binding domain"/>
    <property type="match status" value="1"/>
</dbReference>
<dbReference type="Proteomes" id="UP000042958">
    <property type="component" value="Unassembled WGS sequence"/>
</dbReference>
<accession>A0A0F7TJ49</accession>
<dbReference type="PROSITE" id="PS51645">
    <property type="entry name" value="PHR_CRY_ALPHA_BETA"/>
    <property type="match status" value="1"/>
</dbReference>
<dbReference type="Gene3D" id="3.40.50.620">
    <property type="entry name" value="HUPs"/>
    <property type="match status" value="1"/>
</dbReference>
<dbReference type="FunFam" id="1.10.579.10:FF:000003">
    <property type="entry name" value="Deoxyribodipyrimidine photo-lyase"/>
    <property type="match status" value="1"/>
</dbReference>
<dbReference type="GO" id="GO:0003677">
    <property type="term" value="F:DNA binding"/>
    <property type="evidence" value="ECO:0007669"/>
    <property type="project" value="TreeGrafter"/>
</dbReference>
<dbReference type="AlphaFoldDB" id="A0A0F7TJ49"/>
<feature type="site" description="Electron transfer via tryptophanyl radical" evidence="7">
    <location>
        <position position="529"/>
    </location>
</feature>
<dbReference type="InterPro" id="IPR005101">
    <property type="entry name" value="Cryptochr/Photolyase_FAD-bd"/>
</dbReference>
<feature type="domain" description="Photolyase/cryptochrome alpha/beta" evidence="9">
    <location>
        <begin position="150"/>
        <end position="287"/>
    </location>
</feature>
<dbReference type="InterPro" id="IPR018394">
    <property type="entry name" value="DNA_photolyase_1_CS_C"/>
</dbReference>
<evidence type="ECO:0000256" key="2">
    <source>
        <dbReference type="ARBA" id="ARBA00005862"/>
    </source>
</evidence>
<evidence type="ECO:0000256" key="3">
    <source>
        <dbReference type="ARBA" id="ARBA00022630"/>
    </source>
</evidence>
<dbReference type="STRING" id="104259.A0A0F7TJ49"/>
<comment type="similarity">
    <text evidence="2">Belongs to the DNA photolyase class-1 family.</text>
</comment>
<dbReference type="InterPro" id="IPR036134">
    <property type="entry name" value="Crypto/Photolyase_FAD-like_sf"/>
</dbReference>
<feature type="compositionally biased region" description="Polar residues" evidence="8">
    <location>
        <begin position="37"/>
        <end position="49"/>
    </location>
</feature>
<organism evidence="10 11">
    <name type="scientific">Penicillium brasilianum</name>
    <dbReference type="NCBI Taxonomy" id="104259"/>
    <lineage>
        <taxon>Eukaryota</taxon>
        <taxon>Fungi</taxon>
        <taxon>Dikarya</taxon>
        <taxon>Ascomycota</taxon>
        <taxon>Pezizomycotina</taxon>
        <taxon>Eurotiomycetes</taxon>
        <taxon>Eurotiomycetidae</taxon>
        <taxon>Eurotiales</taxon>
        <taxon>Aspergillaceae</taxon>
        <taxon>Penicillium</taxon>
    </lineage>
</organism>
<evidence type="ECO:0000256" key="4">
    <source>
        <dbReference type="ARBA" id="ARBA00022827"/>
    </source>
</evidence>
<sequence>MRVLRVPRRCFSLLSYHSCPSLQTLPSLHTSRLRRSLGSSPIQAHPSTTRFRHSVPSMAPKRKMSDSNGHGPTANGHDSKRGKPENLRQPHPNAKRTEEFGIVLRDFYPPEMSNDRCMAYNNGTIERPIDALEKACKETADKRRAITPGKAVVHWFKSDLRLQDNRALSTAFQIAKEHQIPLITVYIVSPEDFEAHLTSPARVDLTLRTLKQLQRDLSELDIPLYVEIQEKRKNIPNRIVELCQKWEAKHLCANLEYEVDELRRDAKVVRRCADHDINFTPSHDTCVVTPGMLNTGSGKQYAVYTPWFRSWLHFLKENPGYLELSEDPGTNPGNARKQYADLFDCQIPALPSNKMLSDEEKKRFEELYPAGEHEATRRLEKFLKEKCGDYDTNRSMLPGENTSVLSPYFASGALSARTAVVTAKRANKNQLDRYDQGHMTWISEVAWRDFYRHVLVHWPFICMNKCFKPEATNIEWEYDMDQFQAWCDGKTGFPIVDAAMRQLKHCAWMHNRTRMVVSSFLSKDLMLDWRRGERFFMEHLIDGDFASNHGGWGFGSSTGVDPQPYFRIFNPLRQSERFDPDGEYIRQWVPELRDVKGNAIHEPYARGAGAIAQKTGYPRPIVEHVASRDRALARYKSALQK</sequence>
<dbReference type="OrthoDB" id="435881at2759"/>
<dbReference type="PROSITE" id="PS00394">
    <property type="entry name" value="DNA_PHOTOLYASES_1_1"/>
    <property type="match status" value="1"/>
</dbReference>
<evidence type="ECO:0000256" key="6">
    <source>
        <dbReference type="PIRSR" id="PIRSR602081-1"/>
    </source>
</evidence>
<keyword evidence="4 6" id="KW-0274">FAD</keyword>
<dbReference type="GO" id="GO:0006950">
    <property type="term" value="P:response to stress"/>
    <property type="evidence" value="ECO:0007669"/>
    <property type="project" value="UniProtKB-ARBA"/>
</dbReference>
<feature type="binding site" evidence="6">
    <location>
        <begin position="402"/>
        <end position="406"/>
    </location>
    <ligand>
        <name>FAD</name>
        <dbReference type="ChEBI" id="CHEBI:57692"/>
    </ligand>
</feature>
<dbReference type="SUPFAM" id="SSF52425">
    <property type="entry name" value="Cryptochrome/photolyase, N-terminal domain"/>
    <property type="match status" value="1"/>
</dbReference>
<feature type="compositionally biased region" description="Basic and acidic residues" evidence="8">
    <location>
        <begin position="77"/>
        <end position="88"/>
    </location>
</feature>
<name>A0A0F7TJ49_PENBI</name>
<evidence type="ECO:0000256" key="8">
    <source>
        <dbReference type="SAM" id="MobiDB-lite"/>
    </source>
</evidence>
<reference evidence="11" key="1">
    <citation type="journal article" date="2015" name="Genome Announc.">
        <title>Draft genome sequence of the fungus Penicillium brasilianum MG11.</title>
        <authorList>
            <person name="Horn F."/>
            <person name="Linde J."/>
            <person name="Mattern D.J."/>
            <person name="Walther G."/>
            <person name="Guthke R."/>
            <person name="Brakhage A.A."/>
            <person name="Valiante V."/>
        </authorList>
    </citation>
    <scope>NUCLEOTIDE SEQUENCE [LARGE SCALE GENOMIC DNA]</scope>
    <source>
        <strain evidence="11">MG11</strain>
    </source>
</reference>
<dbReference type="InterPro" id="IPR014729">
    <property type="entry name" value="Rossmann-like_a/b/a_fold"/>
</dbReference>
<dbReference type="PROSITE" id="PS00691">
    <property type="entry name" value="DNA_PHOTOLYASES_1_2"/>
    <property type="match status" value="1"/>
</dbReference>
<feature type="binding site" evidence="6">
    <location>
        <position position="390"/>
    </location>
    <ligand>
        <name>FAD</name>
        <dbReference type="ChEBI" id="CHEBI:57692"/>
    </ligand>
</feature>
<evidence type="ECO:0000256" key="7">
    <source>
        <dbReference type="PIRSR" id="PIRSR602081-2"/>
    </source>
</evidence>
<dbReference type="EMBL" id="CDHK01000002">
    <property type="protein sequence ID" value="CEJ56773.1"/>
    <property type="molecule type" value="Genomic_DNA"/>
</dbReference>
<evidence type="ECO:0000256" key="1">
    <source>
        <dbReference type="ARBA" id="ARBA00001932"/>
    </source>
</evidence>
<evidence type="ECO:0000259" key="9">
    <source>
        <dbReference type="PROSITE" id="PS51645"/>
    </source>
</evidence>
<dbReference type="GO" id="GO:0043153">
    <property type="term" value="P:entrainment of circadian clock by photoperiod"/>
    <property type="evidence" value="ECO:0007669"/>
    <property type="project" value="TreeGrafter"/>
</dbReference>
<feature type="binding site" evidence="6">
    <location>
        <begin position="542"/>
        <end position="544"/>
    </location>
    <ligand>
        <name>FAD</name>
        <dbReference type="ChEBI" id="CHEBI:57692"/>
    </ligand>
</feature>
<keyword evidence="10" id="KW-0456">Lyase</keyword>
<protein>
    <submittedName>
        <fullName evidence="10">Putative Deoxyribodipyrimidine photo-lyase</fullName>
    </submittedName>
</protein>
<dbReference type="GO" id="GO:0071949">
    <property type="term" value="F:FAD binding"/>
    <property type="evidence" value="ECO:0007669"/>
    <property type="project" value="TreeGrafter"/>
</dbReference>
<feature type="site" description="Electron transfer via tryptophanyl radical" evidence="7">
    <location>
        <position position="476"/>
    </location>
</feature>
<dbReference type="Gene3D" id="1.25.40.80">
    <property type="match status" value="1"/>
</dbReference>
<gene>
    <name evidence="10" type="ORF">PMG11_02971</name>
</gene>
<dbReference type="PANTHER" id="PTHR11455:SF18">
    <property type="entry name" value="SI:CH1073-390K14.1"/>
    <property type="match status" value="1"/>
</dbReference>
<dbReference type="Pfam" id="PF03441">
    <property type="entry name" value="FAD_binding_7"/>
    <property type="match status" value="1"/>
</dbReference>
<keyword evidence="11" id="KW-1185">Reference proteome</keyword>
<feature type="binding site" evidence="6">
    <location>
        <position position="441"/>
    </location>
    <ligand>
        <name>FAD</name>
        <dbReference type="ChEBI" id="CHEBI:57692"/>
    </ligand>
</feature>
<proteinExistence type="inferred from homology"/>
<dbReference type="Gene3D" id="1.10.579.10">
    <property type="entry name" value="DNA Cyclobutane Dipyrimidine Photolyase, subunit A, domain 3"/>
    <property type="match status" value="1"/>
</dbReference>
<dbReference type="GO" id="GO:0032922">
    <property type="term" value="P:circadian regulation of gene expression"/>
    <property type="evidence" value="ECO:0007669"/>
    <property type="project" value="TreeGrafter"/>
</dbReference>
<dbReference type="GO" id="GO:0006139">
    <property type="term" value="P:nucleobase-containing compound metabolic process"/>
    <property type="evidence" value="ECO:0007669"/>
    <property type="project" value="UniProtKB-ARBA"/>
</dbReference>
<dbReference type="Pfam" id="PF00875">
    <property type="entry name" value="DNA_photolyase"/>
    <property type="match status" value="1"/>
</dbReference>
<dbReference type="InterPro" id="IPR036155">
    <property type="entry name" value="Crypto/Photolyase_N_sf"/>
</dbReference>
<dbReference type="PANTHER" id="PTHR11455">
    <property type="entry name" value="CRYPTOCHROME"/>
    <property type="match status" value="1"/>
</dbReference>
<dbReference type="InterPro" id="IPR002081">
    <property type="entry name" value="Cryptochrome/DNA_photolyase_1"/>
</dbReference>
<dbReference type="GO" id="GO:0005737">
    <property type="term" value="C:cytoplasm"/>
    <property type="evidence" value="ECO:0007669"/>
    <property type="project" value="TreeGrafter"/>
</dbReference>
<dbReference type="GO" id="GO:0003904">
    <property type="term" value="F:deoxyribodipyrimidine photo-lyase activity"/>
    <property type="evidence" value="ECO:0007669"/>
    <property type="project" value="TreeGrafter"/>
</dbReference>
<comment type="cofactor">
    <cofactor evidence="6">
        <name>FAD</name>
        <dbReference type="ChEBI" id="CHEBI:57692"/>
    </cofactor>
    <text evidence="6">Binds 1 FAD per subunit.</text>
</comment>
<feature type="region of interest" description="Disordered" evidence="8">
    <location>
        <begin position="33"/>
        <end position="96"/>
    </location>
</feature>
<dbReference type="InterPro" id="IPR006050">
    <property type="entry name" value="DNA_photolyase_N"/>
</dbReference>
<evidence type="ECO:0000313" key="10">
    <source>
        <dbReference type="EMBL" id="CEJ56773.1"/>
    </source>
</evidence>
<dbReference type="PRINTS" id="PR00147">
    <property type="entry name" value="DNAPHOTLYASE"/>
</dbReference>
<evidence type="ECO:0000313" key="11">
    <source>
        <dbReference type="Proteomes" id="UP000042958"/>
    </source>
</evidence>